<reference evidence="2" key="1">
    <citation type="submission" date="2021-01" db="EMBL/GenBank/DDBJ databases">
        <title>Caligus Genome Assembly.</title>
        <authorList>
            <person name="Gallardo-Escarate C."/>
        </authorList>
    </citation>
    <scope>NUCLEOTIDE SEQUENCE [LARGE SCALE GENOMIC DNA]</scope>
</reference>
<feature type="non-terminal residue" evidence="1">
    <location>
        <position position="1"/>
    </location>
</feature>
<dbReference type="AlphaFoldDB" id="A0A7T8KBY1"/>
<evidence type="ECO:0000313" key="1">
    <source>
        <dbReference type="EMBL" id="QQP53063.1"/>
    </source>
</evidence>
<organism evidence="1 2">
    <name type="scientific">Caligus rogercresseyi</name>
    <name type="common">Sea louse</name>
    <dbReference type="NCBI Taxonomy" id="217165"/>
    <lineage>
        <taxon>Eukaryota</taxon>
        <taxon>Metazoa</taxon>
        <taxon>Ecdysozoa</taxon>
        <taxon>Arthropoda</taxon>
        <taxon>Crustacea</taxon>
        <taxon>Multicrustacea</taxon>
        <taxon>Hexanauplia</taxon>
        <taxon>Copepoda</taxon>
        <taxon>Siphonostomatoida</taxon>
        <taxon>Caligidae</taxon>
        <taxon>Caligus</taxon>
    </lineage>
</organism>
<dbReference type="Proteomes" id="UP000595437">
    <property type="component" value="Chromosome 3"/>
</dbReference>
<protein>
    <submittedName>
        <fullName evidence="1">Uncharacterized protein</fullName>
    </submittedName>
</protein>
<proteinExistence type="predicted"/>
<name>A0A7T8KBY1_CALRO</name>
<accession>A0A7T8KBY1</accession>
<keyword evidence="2" id="KW-1185">Reference proteome</keyword>
<evidence type="ECO:0000313" key="2">
    <source>
        <dbReference type="Proteomes" id="UP000595437"/>
    </source>
</evidence>
<gene>
    <name evidence="1" type="ORF">FKW44_005402</name>
</gene>
<dbReference type="EMBL" id="CP045892">
    <property type="protein sequence ID" value="QQP53063.1"/>
    <property type="molecule type" value="Genomic_DNA"/>
</dbReference>
<sequence>DNEAIILFGAHKRSRNSLPHHKAIECALLNIKSLIGRNSMNSPIHEEELRSIMIGAAARYSALGIKIPQVASSSWIWAGDIIRFIPSTSAQYLT</sequence>